<dbReference type="EC" id="2.7.13.3" evidence="2"/>
<dbReference type="InterPro" id="IPR036097">
    <property type="entry name" value="HisK_dim/P_sf"/>
</dbReference>
<dbReference type="PANTHER" id="PTHR43547">
    <property type="entry name" value="TWO-COMPONENT HISTIDINE KINASE"/>
    <property type="match status" value="1"/>
</dbReference>
<dbReference type="Gene3D" id="2.130.10.10">
    <property type="entry name" value="YVTN repeat-like/Quinoprotein amine dehydrogenase"/>
    <property type="match status" value="3"/>
</dbReference>
<dbReference type="PANTHER" id="PTHR43547:SF2">
    <property type="entry name" value="HYBRID SIGNAL TRANSDUCTION HISTIDINE KINASE C"/>
    <property type="match status" value="1"/>
</dbReference>
<dbReference type="EMBL" id="BAABHC010000007">
    <property type="protein sequence ID" value="GAA4430709.1"/>
    <property type="molecule type" value="Genomic_DNA"/>
</dbReference>
<dbReference type="InterPro" id="IPR003661">
    <property type="entry name" value="HisK_dim/P_dom"/>
</dbReference>
<feature type="coiled-coil region" evidence="4">
    <location>
        <begin position="795"/>
        <end position="825"/>
    </location>
</feature>
<dbReference type="SMART" id="SM00387">
    <property type="entry name" value="HATPase_c"/>
    <property type="match status" value="1"/>
</dbReference>
<dbReference type="PRINTS" id="PR00344">
    <property type="entry name" value="BCTRLSENSOR"/>
</dbReference>
<dbReference type="Gene3D" id="1.10.287.130">
    <property type="match status" value="1"/>
</dbReference>
<protein>
    <recommendedName>
        <fullName evidence="2">histidine kinase</fullName>
        <ecNumber evidence="2">2.7.13.3</ecNumber>
    </recommendedName>
</protein>
<name>A0ABP8LJ46_9BACT</name>
<keyword evidence="7" id="KW-0808">Transferase</keyword>
<dbReference type="InterPro" id="IPR013783">
    <property type="entry name" value="Ig-like_fold"/>
</dbReference>
<dbReference type="InterPro" id="IPR005467">
    <property type="entry name" value="His_kinase_dom"/>
</dbReference>
<comment type="caution">
    <text evidence="7">The sequence shown here is derived from an EMBL/GenBank/DDBJ whole genome shotgun (WGS) entry which is preliminary data.</text>
</comment>
<evidence type="ECO:0000256" key="4">
    <source>
        <dbReference type="SAM" id="Coils"/>
    </source>
</evidence>
<dbReference type="SUPFAM" id="SSF63829">
    <property type="entry name" value="Calcium-dependent phosphotriesterase"/>
    <property type="match status" value="1"/>
</dbReference>
<dbReference type="SUPFAM" id="SSF55874">
    <property type="entry name" value="ATPase domain of HSP90 chaperone/DNA topoisomerase II/histidine kinase"/>
    <property type="match status" value="1"/>
</dbReference>
<dbReference type="Pfam" id="PF07495">
    <property type="entry name" value="Y_Y_Y"/>
    <property type="match status" value="1"/>
</dbReference>
<dbReference type="CDD" id="cd00082">
    <property type="entry name" value="HisKA"/>
    <property type="match status" value="1"/>
</dbReference>
<dbReference type="InterPro" id="IPR015943">
    <property type="entry name" value="WD40/YVTN_repeat-like_dom_sf"/>
</dbReference>
<reference evidence="8" key="1">
    <citation type="journal article" date="2019" name="Int. J. Syst. Evol. Microbiol.">
        <title>The Global Catalogue of Microorganisms (GCM) 10K type strain sequencing project: providing services to taxonomists for standard genome sequencing and annotation.</title>
        <authorList>
            <consortium name="The Broad Institute Genomics Platform"/>
            <consortium name="The Broad Institute Genome Sequencing Center for Infectious Disease"/>
            <person name="Wu L."/>
            <person name="Ma J."/>
        </authorList>
    </citation>
    <scope>NUCLEOTIDE SEQUENCE [LARGE SCALE GENOMIC DNA]</scope>
    <source>
        <strain evidence="8">JCM 17926</strain>
    </source>
</reference>
<gene>
    <name evidence="7" type="ORF">GCM10023188_17610</name>
</gene>
<dbReference type="Proteomes" id="UP001500552">
    <property type="component" value="Unassembled WGS sequence"/>
</dbReference>
<dbReference type="Gene3D" id="2.60.40.10">
    <property type="entry name" value="Immunoglobulins"/>
    <property type="match status" value="1"/>
</dbReference>
<proteinExistence type="predicted"/>
<accession>A0ABP8LJ46</accession>
<organism evidence="7 8">
    <name type="scientific">Pontibacter saemangeumensis</name>
    <dbReference type="NCBI Taxonomy" id="1084525"/>
    <lineage>
        <taxon>Bacteria</taxon>
        <taxon>Pseudomonadati</taxon>
        <taxon>Bacteroidota</taxon>
        <taxon>Cytophagia</taxon>
        <taxon>Cytophagales</taxon>
        <taxon>Hymenobacteraceae</taxon>
        <taxon>Pontibacter</taxon>
    </lineage>
</organism>
<dbReference type="InterPro" id="IPR011047">
    <property type="entry name" value="Quinoprotein_ADH-like_sf"/>
</dbReference>
<dbReference type="Pfam" id="PF02518">
    <property type="entry name" value="HATPase_c"/>
    <property type="match status" value="1"/>
</dbReference>
<dbReference type="InterPro" id="IPR004358">
    <property type="entry name" value="Sig_transdc_His_kin-like_C"/>
</dbReference>
<evidence type="ECO:0000313" key="8">
    <source>
        <dbReference type="Proteomes" id="UP001500552"/>
    </source>
</evidence>
<dbReference type="SUPFAM" id="SSF47384">
    <property type="entry name" value="Homodimeric domain of signal transducing histidine kinase"/>
    <property type="match status" value="1"/>
</dbReference>
<keyword evidence="4" id="KW-0175">Coiled coil</keyword>
<dbReference type="Gene3D" id="3.30.565.10">
    <property type="entry name" value="Histidine kinase-like ATPase, C-terminal domain"/>
    <property type="match status" value="1"/>
</dbReference>
<dbReference type="InterPro" id="IPR011110">
    <property type="entry name" value="Reg_prop"/>
</dbReference>
<feature type="domain" description="Histidine kinase" evidence="6">
    <location>
        <begin position="834"/>
        <end position="1078"/>
    </location>
</feature>
<dbReference type="SUPFAM" id="SSF50998">
    <property type="entry name" value="Quinoprotein alcohol dehydrogenase-like"/>
    <property type="match status" value="1"/>
</dbReference>
<dbReference type="GO" id="GO:0016301">
    <property type="term" value="F:kinase activity"/>
    <property type="evidence" value="ECO:0007669"/>
    <property type="project" value="UniProtKB-KW"/>
</dbReference>
<dbReference type="InterPro" id="IPR036890">
    <property type="entry name" value="HATPase_C_sf"/>
</dbReference>
<evidence type="ECO:0000256" key="5">
    <source>
        <dbReference type="SAM" id="Phobius"/>
    </source>
</evidence>
<keyword evidence="5" id="KW-0812">Transmembrane</keyword>
<dbReference type="InterPro" id="IPR011123">
    <property type="entry name" value="Y_Y_Y"/>
</dbReference>
<dbReference type="PROSITE" id="PS50109">
    <property type="entry name" value="HIS_KIN"/>
    <property type="match status" value="1"/>
</dbReference>
<evidence type="ECO:0000256" key="3">
    <source>
        <dbReference type="ARBA" id="ARBA00022553"/>
    </source>
</evidence>
<comment type="catalytic activity">
    <reaction evidence="1">
        <text>ATP + protein L-histidine = ADP + protein N-phospho-L-histidine.</text>
        <dbReference type="EC" id="2.7.13.3"/>
    </reaction>
</comment>
<dbReference type="InterPro" id="IPR003594">
    <property type="entry name" value="HATPase_dom"/>
</dbReference>
<sequence length="1100" mass="124096">MWFGTQDGLNKYDGYSFTTYEYDPQDSTSLMQNNIFSLWEDRDGFFWIGTAESGISKFDRTSGKFTHYRPEKDTSTYIPLFRAVSAFNEDSEGYLWVGNWGGELRRFDKENGKFLPQQFKLDYRQNMAKGTFVSNRAAVYCIYKDRSGTLWVGSSSGLYQVNLIRGKENQPSTVSFTHYGHELDKPNSLSSDFVSAVFEDKAGLMWIGTDGGGLNSFDRKTNSFTHYRYNPNNPNSISSNTITANTITEDSSGNLWIGTDNGLNKLNQERTYFTRFAHDPNDPTSISSNFIYSLFLSEAGILWIGSASEGISKLDLQQKPFKHYRHNPTDAGSLSHNTITGVTGSKGNIWIGTLGGGLNAFDRKTGKFRHYRHEPGNPESIRSDSIFGISESSDGGIWIRSGSFLSFFSPETATIEHYPYDKAPYRQLDADIVQTMYTDRQGLLWLGTYNGLKSFNRKTGEIMHYKHDPRNVNGLSDHSVYAILQDRKGYIWVGHGSVGLSKLDKKTGVFTRYLPDPDDSTSLSTSIVYSIYEDYRGTLWFGTSGGGLCGFDPQTEKFTTYTKKQGLADNTIYSILEDDRHNLWLVTGRGLSRFSPSSQIFHNYDFSDIMPSGIASEVPLKGADGTLYYGGNNGLIVFDPMLVKPNRYVPPVVITEFRLFDKLIPGKEEAKEITLQHGENFFSFEFSALNYKNSSKNQYAYQLVGIDKDWVYGGTRRVASYTDIAPGEYVFHVKGSNNDGIWNNEGVSMRIIIHPPWWRSWWAYAFYTLCLIAVVLVVDKSQRKRLIQKEREKARERELAQAREIERAYHELKQTQAQLVQKEKMASLGELTAGIAHEIQNPLNFVNNFSEVSQELCQEVQEEVRQLSLSPGEKANLQELVSDLSQNQKKVLLHGQRADAIVKGMLEHSRASTGEKRLTDINALVEEYIRLAYAGVRAREKDFTCALDTCYDQSLKKMEVVPQELGRVLLNLFNNAFYAVRQKQTLDLPGYEPQVRVSTRQFADKVEVRVLDNGIGIPDKVRGKIFQPFYTTKPAGQGTGLGLSLSYDIITKGHGGELSMATEEGEWTEFSIVLPFVPLSKELPAAFTAPPPPADTFPQP</sequence>
<evidence type="ECO:0000259" key="6">
    <source>
        <dbReference type="PROSITE" id="PS50109"/>
    </source>
</evidence>
<feature type="transmembrane region" description="Helical" evidence="5">
    <location>
        <begin position="761"/>
        <end position="778"/>
    </location>
</feature>
<keyword evidence="3" id="KW-0597">Phosphoprotein</keyword>
<evidence type="ECO:0000256" key="1">
    <source>
        <dbReference type="ARBA" id="ARBA00000085"/>
    </source>
</evidence>
<evidence type="ECO:0000256" key="2">
    <source>
        <dbReference type="ARBA" id="ARBA00012438"/>
    </source>
</evidence>
<evidence type="ECO:0000313" key="7">
    <source>
        <dbReference type="EMBL" id="GAA4430709.1"/>
    </source>
</evidence>
<keyword evidence="5" id="KW-0472">Membrane</keyword>
<dbReference type="Pfam" id="PF07494">
    <property type="entry name" value="Reg_prop"/>
    <property type="match status" value="7"/>
</dbReference>
<keyword evidence="7" id="KW-0418">Kinase</keyword>
<keyword evidence="5" id="KW-1133">Transmembrane helix</keyword>
<keyword evidence="8" id="KW-1185">Reference proteome</keyword>